<proteinExistence type="inferred from homology"/>
<keyword evidence="4" id="KW-0378">Hydrolase</keyword>
<evidence type="ECO:0000256" key="4">
    <source>
        <dbReference type="ARBA" id="ARBA00022801"/>
    </source>
</evidence>
<dbReference type="Proteomes" id="UP001501523">
    <property type="component" value="Unassembled WGS sequence"/>
</dbReference>
<dbReference type="NCBIfam" id="NF006596">
    <property type="entry name" value="PRK09133.1"/>
    <property type="match status" value="1"/>
</dbReference>
<feature type="chain" id="PRO_5046687244" evidence="6">
    <location>
        <begin position="22"/>
        <end position="474"/>
    </location>
</feature>
<organism evidence="8 9">
    <name type="scientific">Dokdonella soli</name>
    <dbReference type="NCBI Taxonomy" id="529810"/>
    <lineage>
        <taxon>Bacteria</taxon>
        <taxon>Pseudomonadati</taxon>
        <taxon>Pseudomonadota</taxon>
        <taxon>Gammaproteobacteria</taxon>
        <taxon>Lysobacterales</taxon>
        <taxon>Rhodanobacteraceae</taxon>
        <taxon>Dokdonella</taxon>
    </lineage>
</organism>
<dbReference type="PANTHER" id="PTHR45962">
    <property type="entry name" value="N-FATTY-ACYL-AMINO ACID SYNTHASE/HYDROLASE PM20D1"/>
    <property type="match status" value="1"/>
</dbReference>
<dbReference type="Gene3D" id="3.40.630.10">
    <property type="entry name" value="Zn peptidases"/>
    <property type="match status" value="1"/>
</dbReference>
<accession>A0ABN1IDG6</accession>
<protein>
    <submittedName>
        <fullName evidence="8">M20/M25/M40 family metallo-hydrolase</fullName>
    </submittedName>
</protein>
<gene>
    <name evidence="8" type="ORF">GCM10009105_08730</name>
</gene>
<dbReference type="InterPro" id="IPR047177">
    <property type="entry name" value="Pept_M20A"/>
</dbReference>
<dbReference type="PANTHER" id="PTHR45962:SF1">
    <property type="entry name" value="N-FATTY-ACYL-AMINO ACID SYNTHASE_HYDROLASE PM20D1"/>
    <property type="match status" value="1"/>
</dbReference>
<sequence length="474" mass="50839">MKHAGVGTWVFSMLLASLAPAAQSQSPAPDEATFRALYKQLVEINTTLSVGSCTEAAKAMQARLIAGGIPAADTQILVPPGRPKDGNLIATYKGSDRKAEPILLLAHIDVVEAKRADWIRDPFKLVEEGGWFYARGASDDKAMAAVFTDSLIRYHKEGFKPRRDIRLALTCGEETSDTFDGVSWLLKEHPALLKAAFALNEGAGGELDQHGKPVALQIQAGEKVYQDFRLETTDVGGHSSRPTKKNPIYELSTGLAKIGAYQFPISLNEATRAYFKAQIELAPPAVAEDIKAVLRDPPDAAAADRLWAINPGWNSMLRTTCVATMVDAGHAPNALPQHAGANVNCRILPGVPLDAVRNTLAHVMGDDKVTIKAVGEPSPVGNVPQLTPAIMDPVRKVAEGIWPGIAIVPTMSTGATDGRFLNAAGTPTYGLSGMFHDAEGSHAHGLNERIRVKSLMDGRRFLYEIVKVYANGEG</sequence>
<feature type="signal peptide" evidence="6">
    <location>
        <begin position="1"/>
        <end position="21"/>
    </location>
</feature>
<keyword evidence="6" id="KW-0732">Signal</keyword>
<keyword evidence="3" id="KW-0479">Metal-binding</keyword>
<name>A0ABN1IDG6_9GAMM</name>
<evidence type="ECO:0000313" key="9">
    <source>
        <dbReference type="Proteomes" id="UP001501523"/>
    </source>
</evidence>
<dbReference type="PROSITE" id="PS00759">
    <property type="entry name" value="ARGE_DAPE_CPG2_2"/>
    <property type="match status" value="1"/>
</dbReference>
<comment type="caution">
    <text evidence="8">The sequence shown here is derived from an EMBL/GenBank/DDBJ whole genome shotgun (WGS) entry which is preliminary data.</text>
</comment>
<dbReference type="Pfam" id="PF07687">
    <property type="entry name" value="M20_dimer"/>
    <property type="match status" value="1"/>
</dbReference>
<dbReference type="Gene3D" id="3.30.70.360">
    <property type="match status" value="1"/>
</dbReference>
<evidence type="ECO:0000256" key="3">
    <source>
        <dbReference type="ARBA" id="ARBA00022723"/>
    </source>
</evidence>
<keyword evidence="2" id="KW-0645">Protease</keyword>
<dbReference type="RefSeq" id="WP_343787554.1">
    <property type="nucleotide sequence ID" value="NZ_BAAAEU010000004.1"/>
</dbReference>
<evidence type="ECO:0000256" key="6">
    <source>
        <dbReference type="SAM" id="SignalP"/>
    </source>
</evidence>
<dbReference type="InterPro" id="IPR001261">
    <property type="entry name" value="ArgE/DapE_CS"/>
</dbReference>
<dbReference type="InterPro" id="IPR002933">
    <property type="entry name" value="Peptidase_M20"/>
</dbReference>
<comment type="similarity">
    <text evidence="1">Belongs to the peptidase M20A family.</text>
</comment>
<keyword evidence="9" id="KW-1185">Reference proteome</keyword>
<dbReference type="SUPFAM" id="SSF55031">
    <property type="entry name" value="Bacterial exopeptidase dimerisation domain"/>
    <property type="match status" value="1"/>
</dbReference>
<keyword evidence="5" id="KW-0862">Zinc</keyword>
<dbReference type="PROSITE" id="PS00758">
    <property type="entry name" value="ARGE_DAPE_CPG2_1"/>
    <property type="match status" value="1"/>
</dbReference>
<evidence type="ECO:0000259" key="7">
    <source>
        <dbReference type="Pfam" id="PF07687"/>
    </source>
</evidence>
<dbReference type="InterPro" id="IPR011650">
    <property type="entry name" value="Peptidase_M20_dimer"/>
</dbReference>
<dbReference type="InterPro" id="IPR036264">
    <property type="entry name" value="Bact_exopeptidase_dim_dom"/>
</dbReference>
<dbReference type="EMBL" id="BAAAEU010000004">
    <property type="protein sequence ID" value="GAA0708822.1"/>
    <property type="molecule type" value="Genomic_DNA"/>
</dbReference>
<evidence type="ECO:0000256" key="2">
    <source>
        <dbReference type="ARBA" id="ARBA00022670"/>
    </source>
</evidence>
<dbReference type="SUPFAM" id="SSF53187">
    <property type="entry name" value="Zn-dependent exopeptidases"/>
    <property type="match status" value="1"/>
</dbReference>
<evidence type="ECO:0000256" key="1">
    <source>
        <dbReference type="ARBA" id="ARBA00006247"/>
    </source>
</evidence>
<evidence type="ECO:0000256" key="5">
    <source>
        <dbReference type="ARBA" id="ARBA00022833"/>
    </source>
</evidence>
<feature type="domain" description="Peptidase M20 dimerisation" evidence="7">
    <location>
        <begin position="222"/>
        <end position="366"/>
    </location>
</feature>
<reference evidence="8 9" key="1">
    <citation type="journal article" date="2019" name="Int. J. Syst. Evol. Microbiol.">
        <title>The Global Catalogue of Microorganisms (GCM) 10K type strain sequencing project: providing services to taxonomists for standard genome sequencing and annotation.</title>
        <authorList>
            <consortium name="The Broad Institute Genomics Platform"/>
            <consortium name="The Broad Institute Genome Sequencing Center for Infectious Disease"/>
            <person name="Wu L."/>
            <person name="Ma J."/>
        </authorList>
    </citation>
    <scope>NUCLEOTIDE SEQUENCE [LARGE SCALE GENOMIC DNA]</scope>
    <source>
        <strain evidence="8 9">JCM 15421</strain>
    </source>
</reference>
<dbReference type="Gene3D" id="1.10.150.900">
    <property type="match status" value="1"/>
</dbReference>
<evidence type="ECO:0000313" key="8">
    <source>
        <dbReference type="EMBL" id="GAA0708822.1"/>
    </source>
</evidence>
<dbReference type="Pfam" id="PF01546">
    <property type="entry name" value="Peptidase_M20"/>
    <property type="match status" value="1"/>
</dbReference>